<evidence type="ECO:0000313" key="8">
    <source>
        <dbReference type="Proteomes" id="UP001165393"/>
    </source>
</evidence>
<accession>A0AA41W669</accession>
<evidence type="ECO:0000256" key="5">
    <source>
        <dbReference type="SAM" id="Phobius"/>
    </source>
</evidence>
<dbReference type="RefSeq" id="WP_251260700.1">
    <property type="nucleotide sequence ID" value="NZ_JAMQGP010000002.1"/>
</dbReference>
<keyword evidence="1" id="KW-1003">Cell membrane</keyword>
<keyword evidence="2 5" id="KW-0812">Transmembrane</keyword>
<reference evidence="7 8" key="1">
    <citation type="journal article" date="2013" name="Antonie Van Leeuwenhoek">
        <title>Echinimonas agarilytica gen. nov., sp. nov., a new gammaproteobacterium isolated from the sea urchin Strongylocentrotus intermedius.</title>
        <authorList>
            <person name="Nedashkovskaya O.I."/>
            <person name="Stenkova A.M."/>
            <person name="Zhukova N.V."/>
            <person name="Van Trappen S."/>
            <person name="Lee J.S."/>
            <person name="Kim S.B."/>
        </authorList>
    </citation>
    <scope>NUCLEOTIDE SEQUENCE [LARGE SCALE GENOMIC DNA]</scope>
    <source>
        <strain evidence="7 8">KMM 6351</strain>
    </source>
</reference>
<evidence type="ECO:0000256" key="3">
    <source>
        <dbReference type="ARBA" id="ARBA00022989"/>
    </source>
</evidence>
<gene>
    <name evidence="7" type="ORF">NAF29_06675</name>
</gene>
<dbReference type="AlphaFoldDB" id="A0AA41W669"/>
<protein>
    <submittedName>
        <fullName evidence="7">Lipopolysaccharide assembly protein LapA domain-containing protein</fullName>
    </submittedName>
</protein>
<dbReference type="GO" id="GO:0005886">
    <property type="term" value="C:plasma membrane"/>
    <property type="evidence" value="ECO:0007669"/>
    <property type="project" value="InterPro"/>
</dbReference>
<dbReference type="Pfam" id="PF06305">
    <property type="entry name" value="LapA_dom"/>
    <property type="match status" value="1"/>
</dbReference>
<evidence type="ECO:0000256" key="2">
    <source>
        <dbReference type="ARBA" id="ARBA00022692"/>
    </source>
</evidence>
<keyword evidence="3 5" id="KW-1133">Transmembrane helix</keyword>
<feature type="domain" description="Lipopolysaccharide assembly protein A" evidence="6">
    <location>
        <begin position="23"/>
        <end position="86"/>
    </location>
</feature>
<organism evidence="7 8">
    <name type="scientific">Echinimonas agarilytica</name>
    <dbReference type="NCBI Taxonomy" id="1215918"/>
    <lineage>
        <taxon>Bacteria</taxon>
        <taxon>Pseudomonadati</taxon>
        <taxon>Pseudomonadota</taxon>
        <taxon>Gammaproteobacteria</taxon>
        <taxon>Alteromonadales</taxon>
        <taxon>Echinimonadaceae</taxon>
        <taxon>Echinimonas</taxon>
    </lineage>
</organism>
<evidence type="ECO:0000256" key="1">
    <source>
        <dbReference type="ARBA" id="ARBA00022475"/>
    </source>
</evidence>
<comment type="caution">
    <text evidence="7">The sequence shown here is derived from an EMBL/GenBank/DDBJ whole genome shotgun (WGS) entry which is preliminary data.</text>
</comment>
<keyword evidence="8" id="KW-1185">Reference proteome</keyword>
<dbReference type="Proteomes" id="UP001165393">
    <property type="component" value="Unassembled WGS sequence"/>
</dbReference>
<name>A0AA41W669_9GAMM</name>
<dbReference type="InterPro" id="IPR010445">
    <property type="entry name" value="LapA_dom"/>
</dbReference>
<sequence>MKLFITCVIIILFVVLGLSFGAQNDTQIEVNYLIAKDTFSFPAVVACVLVAGFLLGWLATASGYFSARMKHGRLLRKYKKLQKQLDSAEQ</sequence>
<evidence type="ECO:0000313" key="7">
    <source>
        <dbReference type="EMBL" id="MCM2679353.1"/>
    </source>
</evidence>
<evidence type="ECO:0000259" key="6">
    <source>
        <dbReference type="Pfam" id="PF06305"/>
    </source>
</evidence>
<proteinExistence type="predicted"/>
<keyword evidence="4 5" id="KW-0472">Membrane</keyword>
<dbReference type="EMBL" id="JAMQGP010000002">
    <property type="protein sequence ID" value="MCM2679353.1"/>
    <property type="molecule type" value="Genomic_DNA"/>
</dbReference>
<evidence type="ECO:0000256" key="4">
    <source>
        <dbReference type="ARBA" id="ARBA00023136"/>
    </source>
</evidence>
<feature type="transmembrane region" description="Helical" evidence="5">
    <location>
        <begin position="41"/>
        <end position="67"/>
    </location>
</feature>